<evidence type="ECO:0000256" key="1">
    <source>
        <dbReference type="SAM" id="SignalP"/>
    </source>
</evidence>
<name>A0AAN9A716_HALRR</name>
<keyword evidence="3" id="KW-1185">Reference proteome</keyword>
<dbReference type="AlphaFoldDB" id="A0AAN9A716"/>
<protein>
    <submittedName>
        <fullName evidence="2">Uncharacterized protein</fullName>
    </submittedName>
</protein>
<organism evidence="2 3">
    <name type="scientific">Halocaridina rubra</name>
    <name type="common">Hawaiian red shrimp</name>
    <dbReference type="NCBI Taxonomy" id="373956"/>
    <lineage>
        <taxon>Eukaryota</taxon>
        <taxon>Metazoa</taxon>
        <taxon>Ecdysozoa</taxon>
        <taxon>Arthropoda</taxon>
        <taxon>Crustacea</taxon>
        <taxon>Multicrustacea</taxon>
        <taxon>Malacostraca</taxon>
        <taxon>Eumalacostraca</taxon>
        <taxon>Eucarida</taxon>
        <taxon>Decapoda</taxon>
        <taxon>Pleocyemata</taxon>
        <taxon>Caridea</taxon>
        <taxon>Atyoidea</taxon>
        <taxon>Atyidae</taxon>
        <taxon>Halocaridina</taxon>
    </lineage>
</organism>
<feature type="signal peptide" evidence="1">
    <location>
        <begin position="1"/>
        <end position="16"/>
    </location>
</feature>
<sequence>MYIGLYVLIFAHHVNSVCQLCAGELHPLAHGCETFPIGEAIKKLKQLYDSRKSSYLSSVEAGIAKLKEYKEKIHTREKAAMAAVQGIMTERQQVERAIAEGEDSKEALMASKTNVTSATTLEEIITSLKISRDCENRVHLWTVTNLQNFPKCVTAQSISKWLEVGGGGGVYAIQNVDGVLRHAKLTLEGGKLLLHALKNEVPPNDALKLQYERVRALVNHNSALIFLDLAWGKSTPGSVYVRLLGDTGRGLRFLMLCTGERGMSYLGMSFQQDSHEEGITLQKFRDSPDGKLADVPIESNQCPKKVSVGMVGSGDNWQFDHTFNIARQSEGTMSQFTMYLREHSIPVDTIFGLVDSGLRTVVLASAHNPITEVKVQDCGVITPMD</sequence>
<dbReference type="Proteomes" id="UP001381693">
    <property type="component" value="Unassembled WGS sequence"/>
</dbReference>
<feature type="chain" id="PRO_5043035246" evidence="1">
    <location>
        <begin position="17"/>
        <end position="385"/>
    </location>
</feature>
<dbReference type="InterPro" id="IPR029000">
    <property type="entry name" value="Cyclophilin-like_dom_sf"/>
</dbReference>
<proteinExistence type="predicted"/>
<keyword evidence="1" id="KW-0732">Signal</keyword>
<comment type="caution">
    <text evidence="2">The sequence shown here is derived from an EMBL/GenBank/DDBJ whole genome shotgun (WGS) entry which is preliminary data.</text>
</comment>
<gene>
    <name evidence="2" type="ORF">SK128_001731</name>
</gene>
<dbReference type="Gene3D" id="2.40.100.10">
    <property type="entry name" value="Cyclophilin-like"/>
    <property type="match status" value="1"/>
</dbReference>
<evidence type="ECO:0000313" key="2">
    <source>
        <dbReference type="EMBL" id="KAK7083136.1"/>
    </source>
</evidence>
<dbReference type="EMBL" id="JAXCGZ010003800">
    <property type="protein sequence ID" value="KAK7083136.1"/>
    <property type="molecule type" value="Genomic_DNA"/>
</dbReference>
<reference evidence="2 3" key="1">
    <citation type="submission" date="2023-11" db="EMBL/GenBank/DDBJ databases">
        <title>Halocaridina rubra genome assembly.</title>
        <authorList>
            <person name="Smith C."/>
        </authorList>
    </citation>
    <scope>NUCLEOTIDE SEQUENCE [LARGE SCALE GENOMIC DNA]</scope>
    <source>
        <strain evidence="2">EP-1</strain>
        <tissue evidence="2">Whole</tissue>
    </source>
</reference>
<accession>A0AAN9A716</accession>
<evidence type="ECO:0000313" key="3">
    <source>
        <dbReference type="Proteomes" id="UP001381693"/>
    </source>
</evidence>